<comment type="caution">
    <text evidence="2">The sequence shown here is derived from an EMBL/GenBank/DDBJ whole genome shotgun (WGS) entry which is preliminary data.</text>
</comment>
<evidence type="ECO:0000313" key="3">
    <source>
        <dbReference type="Proteomes" id="UP000525652"/>
    </source>
</evidence>
<dbReference type="Proteomes" id="UP000525652">
    <property type="component" value="Unassembled WGS sequence"/>
</dbReference>
<dbReference type="SUPFAM" id="SSF88697">
    <property type="entry name" value="PUA domain-like"/>
    <property type="match status" value="1"/>
</dbReference>
<proteinExistence type="predicted"/>
<dbReference type="InterPro" id="IPR003111">
    <property type="entry name" value="Lon_prtase_N"/>
</dbReference>
<sequence>MDSEIPYSLPDTVPGMTLPNVVLFPQATIPLFIFEPRYRKMLAQVLEGDSLMILATQDQERARHEDTFEPYHPSATLGLVQSSQKNPDGTSSILVQGLMRVTAETTYQEDPFRIFSIQPVHSEPGASPLELEKHANHLNALVQRRSELGSKISKEILRFFEKIDDPEILADVVSHSLIPQTDKKLQLLQTLVVQKRYEILFEYLRNEIRELELISKLKGNLGEDRIGWN</sequence>
<evidence type="ECO:0000259" key="1">
    <source>
        <dbReference type="PROSITE" id="PS51787"/>
    </source>
</evidence>
<name>A0A7X1B1S7_9BACT</name>
<accession>A0A7X1B1S7</accession>
<dbReference type="Gene3D" id="2.30.130.40">
    <property type="entry name" value="LON domain-like"/>
    <property type="match status" value="1"/>
</dbReference>
<gene>
    <name evidence="2" type="ORF">H5P30_19855</name>
</gene>
<dbReference type="Pfam" id="PF02190">
    <property type="entry name" value="LON_substr_bdg"/>
    <property type="match status" value="1"/>
</dbReference>
<dbReference type="InterPro" id="IPR015947">
    <property type="entry name" value="PUA-like_sf"/>
</dbReference>
<organism evidence="2 3">
    <name type="scientific">Puniceicoccus vermicola</name>
    <dbReference type="NCBI Taxonomy" id="388746"/>
    <lineage>
        <taxon>Bacteria</taxon>
        <taxon>Pseudomonadati</taxon>
        <taxon>Verrucomicrobiota</taxon>
        <taxon>Opitutia</taxon>
        <taxon>Puniceicoccales</taxon>
        <taxon>Puniceicoccaceae</taxon>
        <taxon>Puniceicoccus</taxon>
    </lineage>
</organism>
<keyword evidence="3" id="KW-1185">Reference proteome</keyword>
<dbReference type="PROSITE" id="PS51787">
    <property type="entry name" value="LON_N"/>
    <property type="match status" value="1"/>
</dbReference>
<dbReference type="AlphaFoldDB" id="A0A7X1B1S7"/>
<dbReference type="Gene3D" id="1.20.58.1480">
    <property type="match status" value="1"/>
</dbReference>
<evidence type="ECO:0000313" key="2">
    <source>
        <dbReference type="EMBL" id="MBC2604043.1"/>
    </source>
</evidence>
<dbReference type="EMBL" id="JACHVA010000138">
    <property type="protein sequence ID" value="MBC2604043.1"/>
    <property type="molecule type" value="Genomic_DNA"/>
</dbReference>
<dbReference type="RefSeq" id="WP_185694660.1">
    <property type="nucleotide sequence ID" value="NZ_JACHVA010000138.1"/>
</dbReference>
<dbReference type="InterPro" id="IPR046336">
    <property type="entry name" value="Lon_prtase_N_sf"/>
</dbReference>
<reference evidence="2 3" key="1">
    <citation type="submission" date="2020-07" db="EMBL/GenBank/DDBJ databases">
        <authorList>
            <person name="Feng X."/>
        </authorList>
    </citation>
    <scope>NUCLEOTIDE SEQUENCE [LARGE SCALE GENOMIC DNA]</scope>
    <source>
        <strain evidence="2 3">JCM14086</strain>
    </source>
</reference>
<dbReference type="SMART" id="SM00464">
    <property type="entry name" value="LON"/>
    <property type="match status" value="1"/>
</dbReference>
<protein>
    <submittedName>
        <fullName evidence="2">LON peptidase substrate-binding domain-containing protein</fullName>
    </submittedName>
</protein>
<feature type="domain" description="Lon N-terminal" evidence="1">
    <location>
        <begin position="13"/>
        <end position="208"/>
    </location>
</feature>